<dbReference type="GO" id="GO:0016020">
    <property type="term" value="C:membrane"/>
    <property type="evidence" value="ECO:0007669"/>
    <property type="project" value="InterPro"/>
</dbReference>
<sequence>MDTEILVREVQDNTQHFSSNVASLERKMKLLNTAQDSVRLREEIIQLSKDTVQLAKITDTSLKKLNQLTSGNGQSERMVYGRLAKAFQTSLQKFQPLQQNVADLEQDMLTRARSGSSSRGPRFLSFQPESLESRKPLVHHDRSDFSQCIHVG</sequence>
<protein>
    <submittedName>
        <fullName evidence="2">Syntaxin-12</fullName>
    </submittedName>
</protein>
<dbReference type="GO" id="GO:0016192">
    <property type="term" value="P:vesicle-mediated transport"/>
    <property type="evidence" value="ECO:0007669"/>
    <property type="project" value="InterPro"/>
</dbReference>
<gene>
    <name evidence="2" type="ORF">GBAR_LOCUS28918</name>
</gene>
<proteinExistence type="predicted"/>
<dbReference type="Proteomes" id="UP001174909">
    <property type="component" value="Unassembled WGS sequence"/>
</dbReference>
<dbReference type="Pfam" id="PF14523">
    <property type="entry name" value="Syntaxin_2"/>
    <property type="match status" value="1"/>
</dbReference>
<feature type="domain" description="Syntaxin N-terminal" evidence="1">
    <location>
        <begin position="6"/>
        <end position="128"/>
    </location>
</feature>
<dbReference type="Gene3D" id="1.20.58.70">
    <property type="match status" value="1"/>
</dbReference>
<comment type="caution">
    <text evidence="2">The sequence shown here is derived from an EMBL/GenBank/DDBJ whole genome shotgun (WGS) entry which is preliminary data.</text>
</comment>
<evidence type="ECO:0000313" key="2">
    <source>
        <dbReference type="EMBL" id="CAI8052846.1"/>
    </source>
</evidence>
<organism evidence="2 3">
    <name type="scientific">Geodia barretti</name>
    <name type="common">Barrett's horny sponge</name>
    <dbReference type="NCBI Taxonomy" id="519541"/>
    <lineage>
        <taxon>Eukaryota</taxon>
        <taxon>Metazoa</taxon>
        <taxon>Porifera</taxon>
        <taxon>Demospongiae</taxon>
        <taxon>Heteroscleromorpha</taxon>
        <taxon>Tetractinellida</taxon>
        <taxon>Astrophorina</taxon>
        <taxon>Geodiidae</taxon>
        <taxon>Geodia</taxon>
    </lineage>
</organism>
<dbReference type="InterPro" id="IPR010989">
    <property type="entry name" value="SNARE"/>
</dbReference>
<evidence type="ECO:0000313" key="3">
    <source>
        <dbReference type="Proteomes" id="UP001174909"/>
    </source>
</evidence>
<name>A0AA35TSA1_GEOBA</name>
<dbReference type="InterPro" id="IPR006011">
    <property type="entry name" value="Syntaxin_N"/>
</dbReference>
<dbReference type="EMBL" id="CASHTH010004046">
    <property type="protein sequence ID" value="CAI8052846.1"/>
    <property type="molecule type" value="Genomic_DNA"/>
</dbReference>
<evidence type="ECO:0000259" key="1">
    <source>
        <dbReference type="Pfam" id="PF14523"/>
    </source>
</evidence>
<dbReference type="SUPFAM" id="SSF47661">
    <property type="entry name" value="t-snare proteins"/>
    <property type="match status" value="1"/>
</dbReference>
<keyword evidence="3" id="KW-1185">Reference proteome</keyword>
<accession>A0AA35TSA1</accession>
<reference evidence="2" key="1">
    <citation type="submission" date="2023-03" db="EMBL/GenBank/DDBJ databases">
        <authorList>
            <person name="Steffen K."/>
            <person name="Cardenas P."/>
        </authorList>
    </citation>
    <scope>NUCLEOTIDE SEQUENCE</scope>
</reference>
<dbReference type="AlphaFoldDB" id="A0AA35TSA1"/>